<keyword evidence="6" id="KW-0479">Metal-binding</keyword>
<feature type="active site" description="Nucleophile" evidence="5">
    <location>
        <position position="258"/>
    </location>
</feature>
<dbReference type="Gene3D" id="3.60.20.10">
    <property type="entry name" value="Glutamine Phosphoribosylpyrophosphate, subunit 1, domain 1"/>
    <property type="match status" value="1"/>
</dbReference>
<keyword evidence="6" id="KW-0106">Calcium</keyword>
<dbReference type="Pfam" id="PF01804">
    <property type="entry name" value="Penicil_amidase"/>
    <property type="match status" value="1"/>
</dbReference>
<feature type="binding site" evidence="6">
    <location>
        <position position="336"/>
    </location>
    <ligand>
        <name>Ca(2+)</name>
        <dbReference type="ChEBI" id="CHEBI:29108"/>
    </ligand>
</feature>
<dbReference type="Gene3D" id="1.10.1400.10">
    <property type="match status" value="1"/>
</dbReference>
<dbReference type="PIRSF" id="PIRSF001227">
    <property type="entry name" value="Pen_acylase"/>
    <property type="match status" value="1"/>
</dbReference>
<keyword evidence="2 7" id="KW-0378">Hydrolase</keyword>
<dbReference type="Proteomes" id="UP000196573">
    <property type="component" value="Unassembled WGS sequence"/>
</dbReference>
<comment type="similarity">
    <text evidence="1">Belongs to the peptidase S45 family.</text>
</comment>
<dbReference type="Gene3D" id="2.30.120.10">
    <property type="match status" value="1"/>
</dbReference>
<keyword evidence="8" id="KW-1185">Reference proteome</keyword>
<dbReference type="GO" id="GO:0046872">
    <property type="term" value="F:metal ion binding"/>
    <property type="evidence" value="ECO:0007669"/>
    <property type="project" value="UniProtKB-KW"/>
</dbReference>
<evidence type="ECO:0000313" key="8">
    <source>
        <dbReference type="Proteomes" id="UP000196573"/>
    </source>
</evidence>
<dbReference type="InterPro" id="IPR043146">
    <property type="entry name" value="Penicillin_amidase_N_B-knob"/>
</dbReference>
<evidence type="ECO:0000256" key="4">
    <source>
        <dbReference type="ARBA" id="ARBA00038735"/>
    </source>
</evidence>
<dbReference type="InterPro" id="IPR043147">
    <property type="entry name" value="Penicillin_amidase_A-knob"/>
</dbReference>
<evidence type="ECO:0000256" key="3">
    <source>
        <dbReference type="ARBA" id="ARBA00023145"/>
    </source>
</evidence>
<dbReference type="InterPro" id="IPR014395">
    <property type="entry name" value="Pen/GL7ACA/AHL_acylase"/>
</dbReference>
<accession>A0A1X7ARB2</accession>
<dbReference type="RefSeq" id="WP_133060646.1">
    <property type="nucleotide sequence ID" value="NZ_CBCSCN010000020.1"/>
</dbReference>
<dbReference type="CDD" id="cd03747">
    <property type="entry name" value="Ntn_PGA_like"/>
    <property type="match status" value="1"/>
</dbReference>
<dbReference type="InterPro" id="IPR002692">
    <property type="entry name" value="S45"/>
</dbReference>
<reference evidence="7 8" key="1">
    <citation type="submission" date="2017-03" db="EMBL/GenBank/DDBJ databases">
        <authorList>
            <person name="Afonso C.L."/>
            <person name="Miller P.J."/>
            <person name="Scott M.A."/>
            <person name="Spackman E."/>
            <person name="Goraichik I."/>
            <person name="Dimitrov K.M."/>
            <person name="Suarez D.L."/>
            <person name="Swayne D.E."/>
        </authorList>
    </citation>
    <scope>NUCLEOTIDE SEQUENCE [LARGE SCALE GENOMIC DNA]</scope>
    <source>
        <strain evidence="7">SB41UT1</strain>
    </source>
</reference>
<dbReference type="EMBL" id="FWPT01000018">
    <property type="protein sequence ID" value="SMA50854.1"/>
    <property type="molecule type" value="Genomic_DNA"/>
</dbReference>
<sequence>MVIWIRRLLLLFVVLALLGALAIYGILSLSLPKVDGEVVSSKLSGNATVERDAQGIPTIKADSRLDVAFATGYTHAQDRFFQMDLNRRNSAGELAALVGELALEHDKKVRIHRFRDVAATVIEQMPESERALLEAYTAGANQGLNEMGYKPFEYVLLGLEPQPWKPEDTFLTVFSMYLDLTSRQAGMDKAKGFLADIAGREVTEFLSPVSTRWDAPLRDIYFPEPAIPGADQVNLRAFASEQYAALGGVYVPEKFIGSNNFAVSGKLTEHGGAIVEDDMHLGLRVPTIWYRAQFVYQDGGQERRVNGVTLPGTPFVVVGTNGSVAWAFTNSNGDWVDWVNLELTEDGRYMTPEGPKAFDIHKSVIEVKGQEPVVEELRFSIWGPVIESEYDGSLKALRWTAHDPEATNANLYMMEMADTIYEAVNVANISGVPPQNFTVGDSAGRVGWSIMGRIPNRIDLDTTYPLTWQQAVGNWAGWLPVDNYPMVLNPVRERIWTANARVASEENYQKMGNGGYATGPRALQIRDNLLAKEQFTEKDLLEIAADNDAVYIAAWRAVALKAIQNNGSQANDGQKEFARMLDNWSGQALASDAGYRMGREFQDAMKEKVLRQLGRYFLLKADRTDKGIEDIWLQNLSREESSVLRLLEQQPMNWLSPEYDNWNQLILETVDEVVADLGGAETLAQRTWGERNTAKIEHPLAKAIPVVGQWLNMPAVPLNGDGWIPNAQRASSGVSQRMVVSPGREEDGILHIPGGQSGNPTSPFYRSDFDNWLHVRANPLLPGDTVHTLTLKAE</sequence>
<organism evidence="7 8">
    <name type="scientific">Parendozoicomonas haliclonae</name>
    <dbReference type="NCBI Taxonomy" id="1960125"/>
    <lineage>
        <taxon>Bacteria</taxon>
        <taxon>Pseudomonadati</taxon>
        <taxon>Pseudomonadota</taxon>
        <taxon>Gammaproteobacteria</taxon>
        <taxon>Oceanospirillales</taxon>
        <taxon>Endozoicomonadaceae</taxon>
        <taxon>Parendozoicomonas</taxon>
    </lineage>
</organism>
<dbReference type="PANTHER" id="PTHR34218">
    <property type="entry name" value="PEPTIDASE S45 PENICILLIN AMIDASE"/>
    <property type="match status" value="1"/>
</dbReference>
<evidence type="ECO:0000256" key="2">
    <source>
        <dbReference type="ARBA" id="ARBA00022801"/>
    </source>
</evidence>
<comment type="cofactor">
    <cofactor evidence="6">
        <name>Ca(2+)</name>
        <dbReference type="ChEBI" id="CHEBI:29108"/>
    </cofactor>
    <text evidence="6">Binds 1 Ca(2+) ion per dimer.</text>
</comment>
<dbReference type="InterPro" id="IPR029055">
    <property type="entry name" value="Ntn_hydrolases_N"/>
</dbReference>
<feature type="binding site" evidence="6">
    <location>
        <position position="337"/>
    </location>
    <ligand>
        <name>Ca(2+)</name>
        <dbReference type="ChEBI" id="CHEBI:29108"/>
    </ligand>
</feature>
<name>A0A1X7ARB2_9GAMM</name>
<evidence type="ECO:0000256" key="5">
    <source>
        <dbReference type="PIRSR" id="PIRSR001227-1"/>
    </source>
</evidence>
<comment type="subunit">
    <text evidence="4">Heterodimer of an alpha subunit and a beta subunit processed from the same precursor.</text>
</comment>
<keyword evidence="3" id="KW-0865">Zymogen</keyword>
<dbReference type="AlphaFoldDB" id="A0A1X7ARB2"/>
<dbReference type="GO" id="GO:0008953">
    <property type="term" value="F:penicillin amidase activity"/>
    <property type="evidence" value="ECO:0007669"/>
    <property type="project" value="UniProtKB-EC"/>
</dbReference>
<dbReference type="PANTHER" id="PTHR34218:SF4">
    <property type="entry name" value="ACYL-HOMOSERINE LACTONE ACYLASE QUIP"/>
    <property type="match status" value="1"/>
</dbReference>
<protein>
    <submittedName>
        <fullName evidence="7">Penicillin acylase 2</fullName>
        <ecNumber evidence="7">3.5.1.11</ecNumber>
    </submittedName>
</protein>
<dbReference type="SUPFAM" id="SSF56235">
    <property type="entry name" value="N-terminal nucleophile aminohydrolases (Ntn hydrolases)"/>
    <property type="match status" value="1"/>
</dbReference>
<evidence type="ECO:0000313" key="7">
    <source>
        <dbReference type="EMBL" id="SMA50854.1"/>
    </source>
</evidence>
<feature type="binding site" evidence="6">
    <location>
        <position position="334"/>
    </location>
    <ligand>
        <name>Ca(2+)</name>
        <dbReference type="ChEBI" id="CHEBI:29108"/>
    </ligand>
</feature>
<evidence type="ECO:0000256" key="6">
    <source>
        <dbReference type="PIRSR" id="PIRSR001227-2"/>
    </source>
</evidence>
<proteinExistence type="inferred from homology"/>
<dbReference type="OrthoDB" id="9760084at2"/>
<dbReference type="InterPro" id="IPR023343">
    <property type="entry name" value="Penicillin_amidase_dom1"/>
</dbReference>
<dbReference type="EC" id="3.5.1.11" evidence="7"/>
<evidence type="ECO:0000256" key="1">
    <source>
        <dbReference type="ARBA" id="ARBA00006586"/>
    </source>
</evidence>
<dbReference type="GO" id="GO:0017000">
    <property type="term" value="P:antibiotic biosynthetic process"/>
    <property type="evidence" value="ECO:0007669"/>
    <property type="project" value="InterPro"/>
</dbReference>
<gene>
    <name evidence="7" type="primary">acyII</name>
    <name evidence="7" type="ORF">EHSB41UT_04672</name>
</gene>
<dbReference type="Gene3D" id="1.10.439.10">
    <property type="entry name" value="Penicillin Amidohydrolase, domain 1"/>
    <property type="match status" value="1"/>
</dbReference>